<evidence type="ECO:0000259" key="11">
    <source>
        <dbReference type="PROSITE" id="PS50032"/>
    </source>
</evidence>
<evidence type="ECO:0000256" key="1">
    <source>
        <dbReference type="ARBA" id="ARBA00012513"/>
    </source>
</evidence>
<evidence type="ECO:0000256" key="2">
    <source>
        <dbReference type="ARBA" id="ARBA00022527"/>
    </source>
</evidence>
<dbReference type="InterPro" id="IPR028375">
    <property type="entry name" value="KA1/Ssp2_C"/>
</dbReference>
<keyword evidence="4" id="KW-0547">Nucleotide-binding</keyword>
<dbReference type="Proteomes" id="UP001150062">
    <property type="component" value="Unassembled WGS sequence"/>
</dbReference>
<proteinExistence type="predicted"/>
<accession>A0ABQ8X4R2</accession>
<dbReference type="PROSITE" id="PS50011">
    <property type="entry name" value="PROTEIN_KINASE_DOM"/>
    <property type="match status" value="1"/>
</dbReference>
<comment type="catalytic activity">
    <reaction evidence="7">
        <text>L-threonyl-[protein] + ATP = O-phospho-L-threonyl-[protein] + ADP + H(+)</text>
        <dbReference type="Rhea" id="RHEA:46608"/>
        <dbReference type="Rhea" id="RHEA-COMP:11060"/>
        <dbReference type="Rhea" id="RHEA-COMP:11605"/>
        <dbReference type="ChEBI" id="CHEBI:15378"/>
        <dbReference type="ChEBI" id="CHEBI:30013"/>
        <dbReference type="ChEBI" id="CHEBI:30616"/>
        <dbReference type="ChEBI" id="CHEBI:61977"/>
        <dbReference type="ChEBI" id="CHEBI:456216"/>
        <dbReference type="EC" id="2.7.11.1"/>
    </reaction>
</comment>
<evidence type="ECO:0000256" key="9">
    <source>
        <dbReference type="SAM" id="MobiDB-lite"/>
    </source>
</evidence>
<evidence type="ECO:0000256" key="5">
    <source>
        <dbReference type="ARBA" id="ARBA00022777"/>
    </source>
</evidence>
<feature type="domain" description="KA1" evidence="11">
    <location>
        <begin position="494"/>
        <end position="544"/>
    </location>
</feature>
<dbReference type="GO" id="GO:0016301">
    <property type="term" value="F:kinase activity"/>
    <property type="evidence" value="ECO:0007669"/>
    <property type="project" value="UniProtKB-KW"/>
</dbReference>
<dbReference type="Gene3D" id="3.30.310.80">
    <property type="entry name" value="Kinase associated domain 1, KA1"/>
    <property type="match status" value="1"/>
</dbReference>
<dbReference type="Pfam" id="PF00069">
    <property type="entry name" value="Pkinase"/>
    <property type="match status" value="1"/>
</dbReference>
<keyword evidence="13" id="KW-1185">Reference proteome</keyword>
<dbReference type="InterPro" id="IPR000719">
    <property type="entry name" value="Prot_kinase_dom"/>
</dbReference>
<evidence type="ECO:0000256" key="8">
    <source>
        <dbReference type="ARBA" id="ARBA00048679"/>
    </source>
</evidence>
<dbReference type="PROSITE" id="PS00108">
    <property type="entry name" value="PROTEIN_KINASE_ST"/>
    <property type="match status" value="1"/>
</dbReference>
<dbReference type="InterPro" id="IPR011009">
    <property type="entry name" value="Kinase-like_dom_sf"/>
</dbReference>
<comment type="caution">
    <text evidence="12">The sequence shown here is derived from an EMBL/GenBank/DDBJ whole genome shotgun (WGS) entry which is preliminary data.</text>
</comment>
<keyword evidence="2" id="KW-0723">Serine/threonine-protein kinase</keyword>
<evidence type="ECO:0000256" key="6">
    <source>
        <dbReference type="ARBA" id="ARBA00022840"/>
    </source>
</evidence>
<dbReference type="Gene3D" id="1.10.510.10">
    <property type="entry name" value="Transferase(Phosphotransferase) domain 1"/>
    <property type="match status" value="1"/>
</dbReference>
<dbReference type="InterPro" id="IPR001772">
    <property type="entry name" value="KA1_dom"/>
</dbReference>
<keyword evidence="5 12" id="KW-0418">Kinase</keyword>
<comment type="catalytic activity">
    <reaction evidence="8">
        <text>L-seryl-[protein] + ATP = O-phospho-L-seryl-[protein] + ADP + H(+)</text>
        <dbReference type="Rhea" id="RHEA:17989"/>
        <dbReference type="Rhea" id="RHEA-COMP:9863"/>
        <dbReference type="Rhea" id="RHEA-COMP:11604"/>
        <dbReference type="ChEBI" id="CHEBI:15378"/>
        <dbReference type="ChEBI" id="CHEBI:29999"/>
        <dbReference type="ChEBI" id="CHEBI:30616"/>
        <dbReference type="ChEBI" id="CHEBI:83421"/>
        <dbReference type="ChEBI" id="CHEBI:456216"/>
        <dbReference type="EC" id="2.7.11.1"/>
    </reaction>
</comment>
<reference evidence="12" key="1">
    <citation type="submission" date="2022-08" db="EMBL/GenBank/DDBJ databases">
        <title>Novel sulfate-reducing endosymbionts in the free-living metamonad Anaeramoeba.</title>
        <authorList>
            <person name="Jerlstrom-Hultqvist J."/>
            <person name="Cepicka I."/>
            <person name="Gallot-Lavallee L."/>
            <person name="Salas-Leiva D."/>
            <person name="Curtis B.A."/>
            <person name="Zahonova K."/>
            <person name="Pipaliya S."/>
            <person name="Dacks J."/>
            <person name="Roger A.J."/>
        </authorList>
    </citation>
    <scope>NUCLEOTIDE SEQUENCE</scope>
    <source>
        <strain evidence="12">Schooner1</strain>
    </source>
</reference>
<dbReference type="PANTHER" id="PTHR24346">
    <property type="entry name" value="MAP/MICROTUBULE AFFINITY-REGULATING KINASE"/>
    <property type="match status" value="1"/>
</dbReference>
<dbReference type="SUPFAM" id="SSF103243">
    <property type="entry name" value="KA1-like"/>
    <property type="match status" value="1"/>
</dbReference>
<feature type="compositionally biased region" description="Basic and acidic residues" evidence="9">
    <location>
        <begin position="352"/>
        <end position="361"/>
    </location>
</feature>
<feature type="compositionally biased region" description="Basic residues" evidence="9">
    <location>
        <begin position="322"/>
        <end position="339"/>
    </location>
</feature>
<dbReference type="EMBL" id="JAOAOG010000333">
    <property type="protein sequence ID" value="KAJ6227653.1"/>
    <property type="molecule type" value="Genomic_DNA"/>
</dbReference>
<feature type="domain" description="Protein kinase" evidence="10">
    <location>
        <begin position="1"/>
        <end position="146"/>
    </location>
</feature>
<keyword evidence="6" id="KW-0067">ATP-binding</keyword>
<keyword evidence="3" id="KW-0808">Transferase</keyword>
<evidence type="ECO:0000313" key="12">
    <source>
        <dbReference type="EMBL" id="KAJ6227653.1"/>
    </source>
</evidence>
<protein>
    <recommendedName>
        <fullName evidence="1">non-specific serine/threonine protein kinase</fullName>
        <ecNumber evidence="1">2.7.11.1</ecNumber>
    </recommendedName>
</protein>
<sequence length="544" mass="63583">MKKRIAYCHSNDIVHRDLKLENLLLTSDFKIKIIDFGLSNFTKGNVLLNTFCGSASYAAPEVLQAKEYDGLKTDVWSLGVLLYVLLVGRFPYETTNIRALVAKKISKTINYPKFISESAKDLISKMLFIDPKLRYSINQVKKHEWFKQDIATKQLLDATSFYSGELINPLIVIKMTPLGSNYKDVLKDLQSKHFSQHMATYLIIRKQEKEGRFHEYQNMDNSNPITENTNTNTNQKDIKLKQMPEKEKIKNKNQEKNQYPLPKEKSFFSQLHKKFSPKTKRKIFVRGKKKNNITDNFSTNDLQYKEILDYNFSIGGFVEKKQQRKKKKSKKKNNPKKKIKDFGAGELNVQSDQKEGSKKKFNEKEIEKKNKKMKIIKKKSEIQMKLFNKTREKINIKKKIMPYKRISKNRALTVGCNIPKINENDLSQSKKLTLNRKTNNSEGELNIMKEPLNPSLITEKSPKTLLKTLKQILKKNNISFKSKSKFVLDCGIEGKGEKETIKIRIEINRVQNLKSFRRIKFRRMSAPVEEFKHLYKLIVNEFDL</sequence>
<organism evidence="12 13">
    <name type="scientific">Anaeramoeba flamelloides</name>
    <dbReference type="NCBI Taxonomy" id="1746091"/>
    <lineage>
        <taxon>Eukaryota</taxon>
        <taxon>Metamonada</taxon>
        <taxon>Anaeramoebidae</taxon>
        <taxon>Anaeramoeba</taxon>
    </lineage>
</organism>
<dbReference type="PANTHER" id="PTHR24346:SF82">
    <property type="entry name" value="KP78A-RELATED"/>
    <property type="match status" value="1"/>
</dbReference>
<gene>
    <name evidence="12" type="ORF">M0813_09556</name>
</gene>
<evidence type="ECO:0000313" key="13">
    <source>
        <dbReference type="Proteomes" id="UP001150062"/>
    </source>
</evidence>
<feature type="region of interest" description="Disordered" evidence="9">
    <location>
        <begin position="321"/>
        <end position="361"/>
    </location>
</feature>
<dbReference type="SUPFAM" id="SSF56112">
    <property type="entry name" value="Protein kinase-like (PK-like)"/>
    <property type="match status" value="1"/>
</dbReference>
<dbReference type="PROSITE" id="PS50032">
    <property type="entry name" value="KA1"/>
    <property type="match status" value="1"/>
</dbReference>
<dbReference type="InterPro" id="IPR008271">
    <property type="entry name" value="Ser/Thr_kinase_AS"/>
</dbReference>
<evidence type="ECO:0000259" key="10">
    <source>
        <dbReference type="PROSITE" id="PS50011"/>
    </source>
</evidence>
<evidence type="ECO:0000256" key="4">
    <source>
        <dbReference type="ARBA" id="ARBA00022741"/>
    </source>
</evidence>
<evidence type="ECO:0000256" key="7">
    <source>
        <dbReference type="ARBA" id="ARBA00047899"/>
    </source>
</evidence>
<evidence type="ECO:0000256" key="3">
    <source>
        <dbReference type="ARBA" id="ARBA00022679"/>
    </source>
</evidence>
<dbReference type="SMART" id="SM00220">
    <property type="entry name" value="S_TKc"/>
    <property type="match status" value="1"/>
</dbReference>
<name>A0ABQ8X4R2_9EUKA</name>
<dbReference type="EC" id="2.7.11.1" evidence="1"/>